<dbReference type="FunFam" id="2.130.10.10:FF:000645">
    <property type="entry name" value="Putative nuclear pore complex subunit Nup159"/>
    <property type="match status" value="1"/>
</dbReference>
<feature type="region of interest" description="Disordered" evidence="4">
    <location>
        <begin position="662"/>
        <end position="1114"/>
    </location>
</feature>
<evidence type="ECO:0000313" key="7">
    <source>
        <dbReference type="Proteomes" id="UP000750711"/>
    </source>
</evidence>
<sequence>MAFSFGHQASTGSFGGGTASAGGGNQIQMGTDLEEISTEALGFLSFSRDTKIRLLPTPWPSNALPPPTSSLLSVASTKGLVAAAGPDALILASTESMRQAFLADVSGGGDIKPFSAQLKINLPMRVSHVAFSADESYLAISAEAGGGLAVYDVQTLMQGGTQCSFELSTGGSSLRSLAPNPTVAELFAVVTTNGHLMMANLRERRFISGANGQTLKDGVSCVSWSTRGKQLVAGLADGTTYQMTPDGIGKAEIPKPQGLEGDQHGMWSKDDRILGAFSNLETVSSLTWLENNIFLIAHTPTTFDSDVIPTSTFHLVTRQSPSHLFQKLPDPSPPFGINRSPPFHFMLRLKDFPPDLQDLIVVSSTASTDIGLFTRSKSAMSRDIAAEKIANVFTMTNMANDARRASLPMSEDLSDTSPIGVAFDLSAKEKVQRPLIGEEMNESATPLPALVVLNNEGILAGWWIVYSEAVRQGVAYPGLAAAGGGQRPQIEQPKAPFVAPAQQQITAFGQPAFSGSVAASNAFGTPSKSTTPTFGTPSMPGGGSTFGSPSTMGGNRASVWGTPQTGGASFGAPAFGSSTPLASGGGFGAVGALGTNRPPWATAGGTTPTTAPTFGQPSGIGSSTATPGGGTAASPLGTGASGFGSWANQGGFAAAAAQKSPGGSAFGKGSPFATNTIGRGMDTGSSSGAGTKPTETPAGGLSGVGDFKLGSTFKPDGTAKDDAPRPADAGGTFFKTSFESTLSQAQNKLSTSDTKEADMDIEGVTSEKQGDTGPSQNSQSIFQTSVSTPPAPRTASEPTTPPAATSHGFAESPLRSSATGTIAGGKSTSSPFSATQNKLDADSPLPPAPFPPSPKIKPDPSDEPRGVDNILPEAPLPPDPTSKTTFQAGDSSSSSSFTAPTSTDELPLPPDFVAPKLSPGFVPPREVPGGPSEDEEPAVHTEGVSEGETTRFDEEGSGEDVAQDLSPITDRNDSRGLTPQSSFGPQSTFSKESSFDESPVGGQFSLVPRQSQPQPQQTSRALFGEVTMPVPYLPPPISRAQQSPRSPSPVRLGVPGRTLRPDTARSISAPVSQPSGTRQALISPPLPALSRPTRTVPARPPAEDTEEEDLTDKEDEEIRAELATEVEGTTTLAPFIAHQDYVGDTAKKGIPGQIEKVYRDINSMIDTQGLNARSLEAFTKGHSIGKGHFKCTRDALEMREDWVLVEIEDLTAIEDDLFDRLQAGRILDWEAHCRVCMELEKDLIKVRTKYNEIRKAIDSASDPDQIEIRRSAPLSAQQAFQQNELRKQSATFQKLLAEVEEGVMLLKAKLVSTGARTGGKSAAAPTVEAVMNTILKMTSMVEKRSGDVDLLENQLRKLGLDTMSNDDSIGGGHDAREVSTVTLPSTPGRPGSSTYGLFFTPESSRYSTPKSLGTPVGSLTAGSPGGKDTPRRKLNAITPEEVKIAKERIARQRVVTKRLRDALVAASPKVRTIGE</sequence>
<evidence type="ECO:0000313" key="6">
    <source>
        <dbReference type="EMBL" id="KAH0558427.1"/>
    </source>
</evidence>
<feature type="compositionally biased region" description="Polar residues" evidence="4">
    <location>
        <begin position="1065"/>
        <end position="1080"/>
    </location>
</feature>
<feature type="compositionally biased region" description="Polar residues" evidence="4">
    <location>
        <begin position="734"/>
        <end position="752"/>
    </location>
</feature>
<feature type="compositionally biased region" description="Low complexity" evidence="4">
    <location>
        <begin position="793"/>
        <end position="806"/>
    </location>
</feature>
<dbReference type="Pfam" id="PF16755">
    <property type="entry name" value="Beta-prop_NUP159_NUP214"/>
    <property type="match status" value="1"/>
</dbReference>
<dbReference type="GO" id="GO:0006606">
    <property type="term" value="P:protein import into nucleus"/>
    <property type="evidence" value="ECO:0007669"/>
    <property type="project" value="TreeGrafter"/>
</dbReference>
<comment type="subcellular location">
    <subcellularLocation>
        <location evidence="1">Nucleus</location>
    </subcellularLocation>
</comment>
<comment type="caution">
    <text evidence="6">The sequence shown here is derived from an EMBL/GenBank/DDBJ whole genome shotgun (WGS) entry which is preliminary data.</text>
</comment>
<name>A0A9P8LA96_9PEZI</name>
<feature type="region of interest" description="Disordered" evidence="4">
    <location>
        <begin position="1404"/>
        <end position="1432"/>
    </location>
</feature>
<keyword evidence="2" id="KW-0813">Transport</keyword>
<dbReference type="SUPFAM" id="SSF117289">
    <property type="entry name" value="Nucleoporin domain"/>
    <property type="match status" value="1"/>
</dbReference>
<dbReference type="Gene3D" id="2.130.10.10">
    <property type="entry name" value="YVTN repeat-like/Quinoprotein amine dehydrogenase"/>
    <property type="match status" value="1"/>
</dbReference>
<feature type="compositionally biased region" description="Polar residues" evidence="4">
    <location>
        <begin position="975"/>
        <end position="992"/>
    </location>
</feature>
<feature type="compositionally biased region" description="Low complexity" evidence="4">
    <location>
        <begin position="1038"/>
        <end position="1049"/>
    </location>
</feature>
<feature type="compositionally biased region" description="Polar residues" evidence="4">
    <location>
        <begin position="881"/>
        <end position="890"/>
    </location>
</feature>
<gene>
    <name evidence="6" type="ORF">GP486_004917</name>
</gene>
<feature type="compositionally biased region" description="Acidic residues" evidence="4">
    <location>
        <begin position="1103"/>
        <end position="1114"/>
    </location>
</feature>
<dbReference type="PANTHER" id="PTHR23193">
    <property type="entry name" value="NUCLEAR PORE COMPLEX PROTEIN NUP"/>
    <property type="match status" value="1"/>
</dbReference>
<dbReference type="PANTHER" id="PTHR23193:SF23">
    <property type="entry name" value="NUCLEAR PORE COMPLEX PROTEIN NUP153"/>
    <property type="match status" value="1"/>
</dbReference>
<feature type="region of interest" description="Disordered" evidence="4">
    <location>
        <begin position="1"/>
        <end position="27"/>
    </location>
</feature>
<dbReference type="GO" id="GO:0008139">
    <property type="term" value="F:nuclear localization sequence binding"/>
    <property type="evidence" value="ECO:0007669"/>
    <property type="project" value="TreeGrafter"/>
</dbReference>
<keyword evidence="3" id="KW-0539">Nucleus</keyword>
<dbReference type="Proteomes" id="UP000750711">
    <property type="component" value="Unassembled WGS sequence"/>
</dbReference>
<dbReference type="GO" id="GO:0017056">
    <property type="term" value="F:structural constituent of nuclear pore"/>
    <property type="evidence" value="ECO:0007669"/>
    <property type="project" value="TreeGrafter"/>
</dbReference>
<dbReference type="InterPro" id="IPR039462">
    <property type="entry name" value="Nup159/Nup146_N"/>
</dbReference>
<protein>
    <recommendedName>
        <fullName evidence="5">Nucleoporin Nup159/Nup146 N-terminal domain-containing protein</fullName>
    </recommendedName>
</protein>
<feature type="compositionally biased region" description="Gly residues" evidence="4">
    <location>
        <begin position="13"/>
        <end position="25"/>
    </location>
</feature>
<evidence type="ECO:0000256" key="2">
    <source>
        <dbReference type="ARBA" id="ARBA00022448"/>
    </source>
</evidence>
<evidence type="ECO:0000256" key="1">
    <source>
        <dbReference type="ARBA" id="ARBA00004123"/>
    </source>
</evidence>
<dbReference type="GO" id="GO:0005643">
    <property type="term" value="C:nuclear pore"/>
    <property type="evidence" value="ECO:0007669"/>
    <property type="project" value="TreeGrafter"/>
</dbReference>
<feature type="compositionally biased region" description="Basic and acidic residues" evidence="4">
    <location>
        <begin position="856"/>
        <end position="866"/>
    </location>
</feature>
<organism evidence="6 7">
    <name type="scientific">Trichoglossum hirsutum</name>
    <dbReference type="NCBI Taxonomy" id="265104"/>
    <lineage>
        <taxon>Eukaryota</taxon>
        <taxon>Fungi</taxon>
        <taxon>Dikarya</taxon>
        <taxon>Ascomycota</taxon>
        <taxon>Pezizomycotina</taxon>
        <taxon>Geoglossomycetes</taxon>
        <taxon>Geoglossales</taxon>
        <taxon>Geoglossaceae</taxon>
        <taxon>Trichoglossum</taxon>
    </lineage>
</organism>
<dbReference type="EMBL" id="JAGHQM010000848">
    <property type="protein sequence ID" value="KAH0558427.1"/>
    <property type="molecule type" value="Genomic_DNA"/>
</dbReference>
<feature type="compositionally biased region" description="Low complexity" evidence="4">
    <location>
        <begin position="1008"/>
        <end position="1020"/>
    </location>
</feature>
<feature type="compositionally biased region" description="Pro residues" evidence="4">
    <location>
        <begin position="844"/>
        <end position="855"/>
    </location>
</feature>
<proteinExistence type="predicted"/>
<feature type="compositionally biased region" description="Polar residues" evidence="4">
    <location>
        <begin position="672"/>
        <end position="689"/>
    </location>
</feature>
<evidence type="ECO:0000256" key="4">
    <source>
        <dbReference type="SAM" id="MobiDB-lite"/>
    </source>
</evidence>
<accession>A0A9P8LA96</accession>
<feature type="compositionally biased region" description="Polar residues" evidence="4">
    <location>
        <begin position="772"/>
        <end position="786"/>
    </location>
</feature>
<feature type="domain" description="Nucleoporin Nup159/Nup146 N-terminal" evidence="5">
    <location>
        <begin position="65"/>
        <end position="459"/>
    </location>
</feature>
<evidence type="ECO:0000259" key="5">
    <source>
        <dbReference type="Pfam" id="PF16755"/>
    </source>
</evidence>
<dbReference type="InterPro" id="IPR026054">
    <property type="entry name" value="Nucleoporin"/>
</dbReference>
<keyword evidence="7" id="KW-1185">Reference proteome</keyword>
<reference evidence="6" key="1">
    <citation type="submission" date="2021-03" db="EMBL/GenBank/DDBJ databases">
        <title>Comparative genomics and phylogenomic investigation of the class Geoglossomycetes provide insights into ecological specialization and systematics.</title>
        <authorList>
            <person name="Melie T."/>
            <person name="Pirro S."/>
            <person name="Miller A.N."/>
            <person name="Quandt A."/>
        </authorList>
    </citation>
    <scope>NUCLEOTIDE SEQUENCE</scope>
    <source>
        <strain evidence="6">CAQ_001_2017</strain>
    </source>
</reference>
<evidence type="ECO:0000256" key="3">
    <source>
        <dbReference type="ARBA" id="ARBA00023242"/>
    </source>
</evidence>
<dbReference type="InterPro" id="IPR015943">
    <property type="entry name" value="WD40/YVTN_repeat-like_dom_sf"/>
</dbReference>
<dbReference type="GO" id="GO:0006405">
    <property type="term" value="P:RNA export from nucleus"/>
    <property type="evidence" value="ECO:0007669"/>
    <property type="project" value="TreeGrafter"/>
</dbReference>
<feature type="compositionally biased region" description="Polar residues" evidence="4">
    <location>
        <begin position="814"/>
        <end position="837"/>
    </location>
</feature>